<feature type="non-terminal residue" evidence="7">
    <location>
        <position position="220"/>
    </location>
</feature>
<dbReference type="SUPFAM" id="SSF51905">
    <property type="entry name" value="FAD/NAD(P)-binding domain"/>
    <property type="match status" value="1"/>
</dbReference>
<evidence type="ECO:0000256" key="4">
    <source>
        <dbReference type="ARBA" id="ARBA00023002"/>
    </source>
</evidence>
<evidence type="ECO:0000256" key="1">
    <source>
        <dbReference type="ARBA" id="ARBA00001974"/>
    </source>
</evidence>
<dbReference type="AlphaFoldDB" id="T1CJV9"/>
<proteinExistence type="predicted"/>
<dbReference type="PANTHER" id="PTHR43429">
    <property type="entry name" value="PYRIDINE NUCLEOTIDE-DISULFIDE OXIDOREDUCTASE DOMAIN-CONTAINING"/>
    <property type="match status" value="1"/>
</dbReference>
<evidence type="ECO:0000256" key="5">
    <source>
        <dbReference type="ARBA" id="ARBA00023284"/>
    </source>
</evidence>
<dbReference type="InterPro" id="IPR023753">
    <property type="entry name" value="FAD/NAD-binding_dom"/>
</dbReference>
<dbReference type="PANTHER" id="PTHR43429:SF1">
    <property type="entry name" value="NAD(P)H SULFUR OXIDOREDUCTASE (COA-DEPENDENT)"/>
    <property type="match status" value="1"/>
</dbReference>
<dbReference type="GO" id="GO:0016491">
    <property type="term" value="F:oxidoreductase activity"/>
    <property type="evidence" value="ECO:0007669"/>
    <property type="project" value="UniProtKB-KW"/>
</dbReference>
<evidence type="ECO:0000259" key="6">
    <source>
        <dbReference type="Pfam" id="PF07992"/>
    </source>
</evidence>
<dbReference type="Gene3D" id="3.50.50.60">
    <property type="entry name" value="FAD/NAD(P)-binding domain"/>
    <property type="match status" value="3"/>
</dbReference>
<dbReference type="SUPFAM" id="SSF55424">
    <property type="entry name" value="FAD/NAD-linked reductases, dimerisation (C-terminal) domain"/>
    <property type="match status" value="1"/>
</dbReference>
<evidence type="ECO:0000256" key="2">
    <source>
        <dbReference type="ARBA" id="ARBA00022630"/>
    </source>
</evidence>
<accession>T1CJV9</accession>
<keyword evidence="2" id="KW-0285">Flavoprotein</keyword>
<comment type="cofactor">
    <cofactor evidence="1">
        <name>FAD</name>
        <dbReference type="ChEBI" id="CHEBI:57692"/>
    </cofactor>
</comment>
<dbReference type="InterPro" id="IPR050260">
    <property type="entry name" value="FAD-bd_OxRdtase"/>
</dbReference>
<comment type="caution">
    <text evidence="7">The sequence shown here is derived from an EMBL/GenBank/DDBJ whole genome shotgun (WGS) entry which is preliminary data.</text>
</comment>
<organism evidence="7">
    <name type="scientific">mine drainage metagenome</name>
    <dbReference type="NCBI Taxonomy" id="410659"/>
    <lineage>
        <taxon>unclassified sequences</taxon>
        <taxon>metagenomes</taxon>
        <taxon>ecological metagenomes</taxon>
    </lineage>
</organism>
<keyword evidence="3" id="KW-0274">FAD</keyword>
<keyword evidence="5" id="KW-0676">Redox-active center</keyword>
<evidence type="ECO:0000256" key="3">
    <source>
        <dbReference type="ARBA" id="ARBA00022827"/>
    </source>
</evidence>
<keyword evidence="4" id="KW-0560">Oxidoreductase</keyword>
<feature type="domain" description="FAD/NAD(P)-binding" evidence="6">
    <location>
        <begin position="2"/>
        <end position="154"/>
    </location>
</feature>
<dbReference type="PRINTS" id="PR00368">
    <property type="entry name" value="FADPNR"/>
</dbReference>
<sequence>MVGAGYIGVEMADALRHRGIEVTLVSHTDPVFPTVDPEFGRLVEEELSRHGVRIVGGCTVERIEAGEPHGFVVSGSGGFTASADLVLVATGARPDTDLAAAAGIPLGPSGALRVTQRMETGIPGIWAAGDCAETWHRILQRPAYLPLGTTAHKQGRVAGENAVGGERLFAGSVGTQTVKVFELAIARTGLREAEARAAGFDPVTVETQTWDHKAYYPGAQ</sequence>
<protein>
    <submittedName>
        <fullName evidence="7">FAD-dependent pyridine nucleotide-disulfide oxidoreductase</fullName>
    </submittedName>
</protein>
<gene>
    <name evidence="7" type="ORF">B2A_00732</name>
</gene>
<dbReference type="Pfam" id="PF07992">
    <property type="entry name" value="Pyr_redox_2"/>
    <property type="match status" value="1"/>
</dbReference>
<reference evidence="7" key="1">
    <citation type="submission" date="2013-08" db="EMBL/GenBank/DDBJ databases">
        <authorList>
            <person name="Mendez C."/>
            <person name="Richter M."/>
            <person name="Ferrer M."/>
            <person name="Sanchez J."/>
        </authorList>
    </citation>
    <scope>NUCLEOTIDE SEQUENCE</scope>
</reference>
<name>T1CJV9_9ZZZZ</name>
<dbReference type="InterPro" id="IPR036188">
    <property type="entry name" value="FAD/NAD-bd_sf"/>
</dbReference>
<reference evidence="7" key="2">
    <citation type="journal article" date="2014" name="ISME J.">
        <title>Microbial stratification in low pH oxic and suboxic macroscopic growths along an acid mine drainage.</title>
        <authorList>
            <person name="Mendez-Garcia C."/>
            <person name="Mesa V."/>
            <person name="Sprenger R.R."/>
            <person name="Richter M."/>
            <person name="Diez M.S."/>
            <person name="Solano J."/>
            <person name="Bargiela R."/>
            <person name="Golyshina O.V."/>
            <person name="Manteca A."/>
            <person name="Ramos J.L."/>
            <person name="Gallego J.R."/>
            <person name="Llorente I."/>
            <person name="Martins Dos Santos V.A."/>
            <person name="Jensen O.N."/>
            <person name="Pelaez A.I."/>
            <person name="Sanchez J."/>
            <person name="Ferrer M."/>
        </authorList>
    </citation>
    <scope>NUCLEOTIDE SEQUENCE</scope>
</reference>
<dbReference type="EMBL" id="AUZZ01000571">
    <property type="protein sequence ID" value="EQD67509.1"/>
    <property type="molecule type" value="Genomic_DNA"/>
</dbReference>
<dbReference type="InterPro" id="IPR016156">
    <property type="entry name" value="FAD/NAD-linked_Rdtase_dimer_sf"/>
</dbReference>
<evidence type="ECO:0000313" key="7">
    <source>
        <dbReference type="EMBL" id="EQD67509.1"/>
    </source>
</evidence>